<evidence type="ECO:0000259" key="2">
    <source>
        <dbReference type="Pfam" id="PF12776"/>
    </source>
</evidence>
<name>A0A5J4ZHU9_9ASTE</name>
<dbReference type="Pfam" id="PF12776">
    <property type="entry name" value="Myb_DNA-bind_3"/>
    <property type="match status" value="1"/>
</dbReference>
<protein>
    <recommendedName>
        <fullName evidence="2">Myb/SANT-like domain-containing protein</fullName>
    </recommendedName>
</protein>
<feature type="region of interest" description="Disordered" evidence="1">
    <location>
        <begin position="211"/>
        <end position="247"/>
    </location>
</feature>
<feature type="compositionally biased region" description="Basic and acidic residues" evidence="1">
    <location>
        <begin position="211"/>
        <end position="237"/>
    </location>
</feature>
<proteinExistence type="predicted"/>
<accession>A0A5J4ZHU9</accession>
<dbReference type="InterPro" id="IPR024752">
    <property type="entry name" value="Myb/SANT-like_dom"/>
</dbReference>
<evidence type="ECO:0000256" key="1">
    <source>
        <dbReference type="SAM" id="MobiDB-lite"/>
    </source>
</evidence>
<organism evidence="3 4">
    <name type="scientific">Nyssa sinensis</name>
    <dbReference type="NCBI Taxonomy" id="561372"/>
    <lineage>
        <taxon>Eukaryota</taxon>
        <taxon>Viridiplantae</taxon>
        <taxon>Streptophyta</taxon>
        <taxon>Embryophyta</taxon>
        <taxon>Tracheophyta</taxon>
        <taxon>Spermatophyta</taxon>
        <taxon>Magnoliopsida</taxon>
        <taxon>eudicotyledons</taxon>
        <taxon>Gunneridae</taxon>
        <taxon>Pentapetalae</taxon>
        <taxon>asterids</taxon>
        <taxon>Cornales</taxon>
        <taxon>Nyssaceae</taxon>
        <taxon>Nyssa</taxon>
    </lineage>
</organism>
<keyword evidence="4" id="KW-1185">Reference proteome</keyword>
<feature type="domain" description="Myb/SANT-like" evidence="2">
    <location>
        <begin position="77"/>
        <end position="168"/>
    </location>
</feature>
<evidence type="ECO:0000313" key="4">
    <source>
        <dbReference type="Proteomes" id="UP000325577"/>
    </source>
</evidence>
<dbReference type="AlphaFoldDB" id="A0A5J4ZHU9"/>
<dbReference type="PANTHER" id="PTHR46929:SF33">
    <property type="entry name" value="L10-INTERACTING MYB DOMAIN-CONTAINING PROTEIN-LIKE ISOFORM X1"/>
    <property type="match status" value="1"/>
</dbReference>
<dbReference type="OrthoDB" id="1848055at2759"/>
<dbReference type="PANTHER" id="PTHR46929">
    <property type="entry name" value="EXPRESSED PROTEIN"/>
    <property type="match status" value="1"/>
</dbReference>
<dbReference type="EMBL" id="CM018051">
    <property type="protein sequence ID" value="KAA8516827.1"/>
    <property type="molecule type" value="Genomic_DNA"/>
</dbReference>
<gene>
    <name evidence="3" type="ORF">F0562_017355</name>
</gene>
<sequence>MVTADDCMWDDYIKAHPDMQTYRTKVVPYYDELCIICGHAVADGRYSLSCFDVDYDNEAKMLDDQNPPRDDRTKIDWSQTMDEHLIQLMLDQVHKGNKVGRTFKKKAWIHMITEFNTKFGFQYGKVILKNRYNVLRRQYNTIEVLLGQKGFSWDETQQMVKADDRVWNSVLKVRRNFRRYRNKTIPYYADMCIISKSIIGVAMPIVNTTKTDEAREERADRGGDRNSSDQQKRRQPEMEQNFQLSKKAQRVDEGMADVLREMAAAVTTLTKKDDNSISTKNVIDTLQAIPDIDEDLLLDACDFLEDEKRARMFLALDGAATKYKIIGSSMFPMEVFVSCDDIYWGQLLKHSPQDLSWLSDMSIFHEPSSCLWDVLMTTKWTVFLSSSSKMSLGMKVLGIRSNITYVINSAQANATHNHGLDPDRLLLGIL</sequence>
<reference evidence="3 4" key="1">
    <citation type="submission" date="2019-09" db="EMBL/GenBank/DDBJ databases">
        <title>A chromosome-level genome assembly of the Chinese tupelo Nyssa sinensis.</title>
        <authorList>
            <person name="Yang X."/>
            <person name="Kang M."/>
            <person name="Yang Y."/>
            <person name="Xiong H."/>
            <person name="Wang M."/>
            <person name="Zhang Z."/>
            <person name="Wang Z."/>
            <person name="Wu H."/>
            <person name="Ma T."/>
            <person name="Liu J."/>
            <person name="Xi Z."/>
        </authorList>
    </citation>
    <scope>NUCLEOTIDE SEQUENCE [LARGE SCALE GENOMIC DNA]</scope>
    <source>
        <strain evidence="3">J267</strain>
        <tissue evidence="3">Leaf</tissue>
    </source>
</reference>
<dbReference type="Proteomes" id="UP000325577">
    <property type="component" value="Linkage Group LG8"/>
</dbReference>
<evidence type="ECO:0000313" key="3">
    <source>
        <dbReference type="EMBL" id="KAA8516827.1"/>
    </source>
</evidence>